<dbReference type="NCBIfam" id="TIGR02097">
    <property type="entry name" value="yccV"/>
    <property type="match status" value="1"/>
</dbReference>
<dbReference type="PANTHER" id="PTHR31350:SF27">
    <property type="entry name" value="HEMIMETHYLATED DNA-BINDING DOMAIN-CONTAINING PROTEIN"/>
    <property type="match status" value="1"/>
</dbReference>
<dbReference type="SMART" id="SM00256">
    <property type="entry name" value="FBOX"/>
    <property type="match status" value="1"/>
</dbReference>
<dbReference type="VEuPathDB" id="FungiDB:yc1106_00436"/>
<dbReference type="EMBL" id="CP089274">
    <property type="protein sequence ID" value="USP73162.1"/>
    <property type="molecule type" value="Genomic_DNA"/>
</dbReference>
<dbReference type="SUPFAM" id="SSF81383">
    <property type="entry name" value="F-box domain"/>
    <property type="match status" value="1"/>
</dbReference>
<dbReference type="GO" id="GO:0003677">
    <property type="term" value="F:DNA binding"/>
    <property type="evidence" value="ECO:0007669"/>
    <property type="project" value="InterPro"/>
</dbReference>
<dbReference type="InterPro" id="IPR036623">
    <property type="entry name" value="Hemimethylated_DNA-bd_sf"/>
</dbReference>
<dbReference type="SMART" id="SM00992">
    <property type="entry name" value="YccV-like"/>
    <property type="match status" value="1"/>
</dbReference>
<dbReference type="OrthoDB" id="28868at2759"/>
<dbReference type="Gene3D" id="3.30.420.10">
    <property type="entry name" value="Ribonuclease H-like superfamily/Ribonuclease H"/>
    <property type="match status" value="1"/>
</dbReference>
<protein>
    <recommendedName>
        <fullName evidence="1">F-box domain-containing protein</fullName>
    </recommendedName>
</protein>
<dbReference type="InterPro" id="IPR036397">
    <property type="entry name" value="RNaseH_sf"/>
</dbReference>
<dbReference type="Pfam" id="PF13384">
    <property type="entry name" value="HTH_23"/>
    <property type="match status" value="1"/>
</dbReference>
<dbReference type="Pfam" id="PF13369">
    <property type="entry name" value="Transglut_core2"/>
    <property type="match status" value="1"/>
</dbReference>
<gene>
    <name evidence="2" type="ORF">yc1106_00436</name>
</gene>
<dbReference type="Gene3D" id="1.20.1280.50">
    <property type="match status" value="1"/>
</dbReference>
<feature type="domain" description="F-box" evidence="1">
    <location>
        <begin position="355"/>
        <end position="402"/>
    </location>
</feature>
<dbReference type="AlphaFoldDB" id="A0A9Q9DNB4"/>
<reference evidence="2" key="1">
    <citation type="submission" date="2021-12" db="EMBL/GenBank/DDBJ databases">
        <title>Curvularia clavata genome.</title>
        <authorList>
            <person name="Cao Y."/>
        </authorList>
    </citation>
    <scope>NUCLEOTIDE SEQUENCE</scope>
    <source>
        <strain evidence="2">Yc1106</strain>
    </source>
</reference>
<evidence type="ECO:0000313" key="3">
    <source>
        <dbReference type="Proteomes" id="UP001056012"/>
    </source>
</evidence>
<dbReference type="InterPro" id="IPR036047">
    <property type="entry name" value="F-box-like_dom_sf"/>
</dbReference>
<dbReference type="Proteomes" id="UP001056012">
    <property type="component" value="Chromosome 1"/>
</dbReference>
<dbReference type="PANTHER" id="PTHR31350">
    <property type="entry name" value="SI:DKEY-261L7.2"/>
    <property type="match status" value="1"/>
</dbReference>
<dbReference type="PROSITE" id="PS50181">
    <property type="entry name" value="FBOX"/>
    <property type="match status" value="1"/>
</dbReference>
<accession>A0A9Q9DNB4</accession>
<dbReference type="Pfam" id="PF08755">
    <property type="entry name" value="YccV-like"/>
    <property type="match status" value="1"/>
</dbReference>
<dbReference type="InterPro" id="IPR011722">
    <property type="entry name" value="Hemimethylated_DNA-bd_dom"/>
</dbReference>
<dbReference type="Gene3D" id="2.30.30.390">
    <property type="entry name" value="Hemimethylated DNA-binding domain"/>
    <property type="match status" value="1"/>
</dbReference>
<name>A0A9Q9DNB4_CURCL</name>
<dbReference type="InterPro" id="IPR001810">
    <property type="entry name" value="F-box_dom"/>
</dbReference>
<dbReference type="SUPFAM" id="SSF141255">
    <property type="entry name" value="YccV-like"/>
    <property type="match status" value="1"/>
</dbReference>
<evidence type="ECO:0000313" key="2">
    <source>
        <dbReference type="EMBL" id="USP73162.1"/>
    </source>
</evidence>
<dbReference type="Pfam" id="PF12937">
    <property type="entry name" value="F-box-like"/>
    <property type="match status" value="1"/>
</dbReference>
<organism evidence="2 3">
    <name type="scientific">Curvularia clavata</name>
    <dbReference type="NCBI Taxonomy" id="95742"/>
    <lineage>
        <taxon>Eukaryota</taxon>
        <taxon>Fungi</taxon>
        <taxon>Dikarya</taxon>
        <taxon>Ascomycota</taxon>
        <taxon>Pezizomycotina</taxon>
        <taxon>Dothideomycetes</taxon>
        <taxon>Pleosporomycetidae</taxon>
        <taxon>Pleosporales</taxon>
        <taxon>Pleosporineae</taxon>
        <taxon>Pleosporaceae</taxon>
        <taxon>Curvularia</taxon>
    </lineage>
</organism>
<sequence>MDRPSTPENFCVLKVPDTEERAHFFDHYDRRGKGDTLRGIAEQHGIHRNTASKWLKDRKEFGDERRVRKRKAEKQGNKLGRPFKVPLETIESLLDDSQNPYRDAPYFLQARANQIPLSERALRYNLSSRLDAHLYVASYSKDILPANKVYRIQYGEEHKNKPLYGYWDGVWFTDEEHFNPRTSFQKPRILRRRGDPRTKGSNLRTRSEMGKDSRTVHMYAAVNWYYKSALNFYNDDSEMLTPPKPPRKPRKSKYQTEKQYAEEIKEWEAKKPPPLQVVSTGHHMTQEYYTETILPYYCKLVQESRAVDTLGITTWRLQEDNDPSHGTKSQNNIARDYKTANWIDVIIHPPQSPDLNPQEDLPTEILEAIFLNLDPQSLVSVSQTNRLIKRLTTDAPIIWRHLCKTQFKTWDSRHNIAAKFAAPLSDVDWRKLYKTRHTIDRRTRELLNRIVATQQGRIRCINDIADYGYDAKETLLRECACPDDAEDVLARRYYANAVLERIHREVAIKVWTSLHDGNDVPIERALGAYDVFARVGEEVDVDIVADDISQLANGLLEKYPAFPDWSPRDKASTLAHYLREQGFNGVPDTSYRALRNSFIGLVLRSAAHESLPLISVAIYCAVARRVGLDARPCGFLFHVYTLVYAPKNYDLNGKYKPTSSNELDYMYLDPFRSTSEVRRGDLQRTLRDMGVPSSEHRSFLTDTNTREMVLRTARNIMNSVQMIRETEAGMRTVQASWINSSPDMDNAFYATIWAMLLLGPGDDTANLGHTTIRRRQYLPYLLEHFQMHYPWDVTLLSRYVIPMFYNQPEGHRLLQFVQNMHQVDAIRKPVITRSERTRNVAFKVGQLFQHKRYGYEGVITGWDVVCDANEDWIQNMRVDSLPNGRNQAFYHVLVCDKSVRYVAAENIQPVGKDVRPSEALLKLAGRHFKRWDESNQCFVSNVRDEYPHD</sequence>
<proteinExistence type="predicted"/>
<dbReference type="InterPro" id="IPR032698">
    <property type="entry name" value="SirB1_N"/>
</dbReference>
<evidence type="ECO:0000259" key="1">
    <source>
        <dbReference type="PROSITE" id="PS50181"/>
    </source>
</evidence>
<keyword evidence="3" id="KW-1185">Reference proteome</keyword>